<organism evidence="1 2">
    <name type="scientific">Nonomuraea spiralis</name>
    <dbReference type="NCBI Taxonomy" id="46182"/>
    <lineage>
        <taxon>Bacteria</taxon>
        <taxon>Bacillati</taxon>
        <taxon>Actinomycetota</taxon>
        <taxon>Actinomycetes</taxon>
        <taxon>Streptosporangiales</taxon>
        <taxon>Streptosporangiaceae</taxon>
        <taxon>Nonomuraea</taxon>
    </lineage>
</organism>
<dbReference type="EMBL" id="JBHMEI010000104">
    <property type="protein sequence ID" value="MFB9209477.1"/>
    <property type="molecule type" value="Genomic_DNA"/>
</dbReference>
<evidence type="ECO:0000313" key="1">
    <source>
        <dbReference type="EMBL" id="MFB9209477.1"/>
    </source>
</evidence>
<dbReference type="RefSeq" id="WP_125647854.1">
    <property type="nucleotide sequence ID" value="NZ_BMRC01000006.1"/>
</dbReference>
<dbReference type="Proteomes" id="UP001589647">
    <property type="component" value="Unassembled WGS sequence"/>
</dbReference>
<comment type="caution">
    <text evidence="1">The sequence shown here is derived from an EMBL/GenBank/DDBJ whole genome shotgun (WGS) entry which is preliminary data.</text>
</comment>
<accession>A0ABV5IY32</accession>
<proteinExistence type="predicted"/>
<gene>
    <name evidence="1" type="ORF">ACFFV7_50410</name>
</gene>
<protein>
    <submittedName>
        <fullName evidence="1">Uncharacterized protein</fullName>
    </submittedName>
</protein>
<evidence type="ECO:0000313" key="2">
    <source>
        <dbReference type="Proteomes" id="UP001589647"/>
    </source>
</evidence>
<name>A0ABV5IY32_9ACTN</name>
<sequence length="147" mass="16782">MFDDKTQETLRRLLDLAEHPSTPDAERALAFTRVRALVAMPADDSRRKAPVAGMDAKLLVKLKPLLRHVDEDLVDDVHGDLHSFGIRYRVVSEVAGQLAHILDLRSRLAPDKRHRHDDGVRQTAARLAFLLERSDGFRTSRWRSKRS</sequence>
<keyword evidence="2" id="KW-1185">Reference proteome</keyword>
<reference evidence="1 2" key="1">
    <citation type="submission" date="2024-09" db="EMBL/GenBank/DDBJ databases">
        <authorList>
            <person name="Sun Q."/>
            <person name="Mori K."/>
        </authorList>
    </citation>
    <scope>NUCLEOTIDE SEQUENCE [LARGE SCALE GENOMIC DNA]</scope>
    <source>
        <strain evidence="1 2">CCM 3426</strain>
    </source>
</reference>